<evidence type="ECO:0000313" key="8">
    <source>
        <dbReference type="EMBL" id="KKY16385.1"/>
    </source>
</evidence>
<comment type="cofactor">
    <cofactor evidence="1">
        <name>Zn(2+)</name>
        <dbReference type="ChEBI" id="CHEBI:29105"/>
    </cofactor>
</comment>
<dbReference type="SUPFAM" id="SSF51735">
    <property type="entry name" value="NAD(P)-binding Rossmann-fold domains"/>
    <property type="match status" value="1"/>
</dbReference>
<evidence type="ECO:0000256" key="2">
    <source>
        <dbReference type="ARBA" id="ARBA00008072"/>
    </source>
</evidence>
<accession>A0A0G2GHF1</accession>
<keyword evidence="3" id="KW-0479">Metal-binding</keyword>
<dbReference type="GO" id="GO:0004022">
    <property type="term" value="F:alcohol dehydrogenase (NAD+) activity"/>
    <property type="evidence" value="ECO:0007669"/>
    <property type="project" value="TreeGrafter"/>
</dbReference>
<evidence type="ECO:0000256" key="1">
    <source>
        <dbReference type="ARBA" id="ARBA00001947"/>
    </source>
</evidence>
<protein>
    <submittedName>
        <fullName evidence="8">Putative alcohol dehydrogenase</fullName>
    </submittedName>
</protein>
<dbReference type="Pfam" id="PF00107">
    <property type="entry name" value="ADH_zinc_N"/>
    <property type="match status" value="1"/>
</dbReference>
<sequence length="340" mass="35843">MSPTLPKSYKAAVIEEANGKLNIKDLPLKEPEHGQILVKVKACGVCHSDEAVRTGAFGQPPIVPGHEVIGSVVALGDGEKKWKVGDLVGGPWHGGHDGLCRQCNRGLFQMCDNEAINGVTRDGGYAEYVLLRTEAAVRIPEGMDVVKAAPLLCAGVTVFNAMRNMKVTAGGVVAIQGLGGLGHLAVQYSRKMGYRTVALSRDGSKKDFAMKLGATDYVDGSKENTAEALQKMGGADLVVVTAPNPSIMGDLVNGCAAGGTVVILAPVGEITVNTIPMILKGISVRGWPSGHALDSEEAIAFAQTHGVECMVEEFPLSKANEAMEHMLSGKVRFRAVLKME</sequence>
<dbReference type="InterPro" id="IPR013149">
    <property type="entry name" value="ADH-like_C"/>
</dbReference>
<proteinExistence type="inferred from homology"/>
<dbReference type="Gene3D" id="3.90.180.10">
    <property type="entry name" value="Medium-chain alcohol dehydrogenases, catalytic domain"/>
    <property type="match status" value="1"/>
</dbReference>
<dbReference type="InterPro" id="IPR011032">
    <property type="entry name" value="GroES-like_sf"/>
</dbReference>
<dbReference type="Gene3D" id="3.40.50.720">
    <property type="entry name" value="NAD(P)-binding Rossmann-like Domain"/>
    <property type="match status" value="1"/>
</dbReference>
<evidence type="ECO:0000259" key="7">
    <source>
        <dbReference type="SMART" id="SM00829"/>
    </source>
</evidence>
<dbReference type="Pfam" id="PF08240">
    <property type="entry name" value="ADH_N"/>
    <property type="match status" value="1"/>
</dbReference>
<evidence type="ECO:0000256" key="5">
    <source>
        <dbReference type="ARBA" id="ARBA00023002"/>
    </source>
</evidence>
<gene>
    <name evidence="8" type="ORF">UCDDS831_g07065</name>
</gene>
<comment type="similarity">
    <text evidence="2">Belongs to the zinc-containing alcohol dehydrogenase family.</text>
</comment>
<dbReference type="InterPro" id="IPR013154">
    <property type="entry name" value="ADH-like_N"/>
</dbReference>
<feature type="domain" description="Enoyl reductase (ER)" evidence="7">
    <location>
        <begin position="16"/>
        <end position="337"/>
    </location>
</feature>
<dbReference type="GO" id="GO:0005737">
    <property type="term" value="C:cytoplasm"/>
    <property type="evidence" value="ECO:0007669"/>
    <property type="project" value="TreeGrafter"/>
</dbReference>
<dbReference type="SMART" id="SM00829">
    <property type="entry name" value="PKS_ER"/>
    <property type="match status" value="1"/>
</dbReference>
<evidence type="ECO:0000256" key="4">
    <source>
        <dbReference type="ARBA" id="ARBA00022833"/>
    </source>
</evidence>
<dbReference type="EMBL" id="LAQI01000169">
    <property type="protein sequence ID" value="KKY16385.1"/>
    <property type="molecule type" value="Genomic_DNA"/>
</dbReference>
<dbReference type="Proteomes" id="UP000034182">
    <property type="component" value="Unassembled WGS sequence"/>
</dbReference>
<comment type="caution">
    <text evidence="8">The sequence shown here is derived from an EMBL/GenBank/DDBJ whole genome shotgun (WGS) entry which is preliminary data.</text>
</comment>
<reference evidence="8 9" key="1">
    <citation type="submission" date="2015-03" db="EMBL/GenBank/DDBJ databases">
        <authorList>
            <person name="Morales-Cruz A."/>
            <person name="Amrine K.C."/>
            <person name="Cantu D."/>
        </authorList>
    </citation>
    <scope>NUCLEOTIDE SEQUENCE [LARGE SCALE GENOMIC DNA]</scope>
    <source>
        <strain evidence="8">DS831</strain>
    </source>
</reference>
<keyword evidence="5" id="KW-0560">Oxidoreductase</keyword>
<evidence type="ECO:0000256" key="6">
    <source>
        <dbReference type="ARBA" id="ARBA00023027"/>
    </source>
</evidence>
<reference evidence="8 9" key="2">
    <citation type="submission" date="2015-05" db="EMBL/GenBank/DDBJ databases">
        <title>Distinctive expansion of gene families associated with plant cell wall degradation and secondary metabolism in the genomes of grapevine trunk pathogens.</title>
        <authorList>
            <person name="Lawrence D.P."/>
            <person name="Travadon R."/>
            <person name="Rolshausen P.E."/>
            <person name="Baumgartner K."/>
        </authorList>
    </citation>
    <scope>NUCLEOTIDE SEQUENCE [LARGE SCALE GENOMIC DNA]</scope>
    <source>
        <strain evidence="8">DS831</strain>
    </source>
</reference>
<dbReference type="SUPFAM" id="SSF50129">
    <property type="entry name" value="GroES-like"/>
    <property type="match status" value="1"/>
</dbReference>
<dbReference type="PANTHER" id="PTHR42940">
    <property type="entry name" value="ALCOHOL DEHYDROGENASE 1-RELATED"/>
    <property type="match status" value="1"/>
</dbReference>
<dbReference type="GO" id="GO:0046872">
    <property type="term" value="F:metal ion binding"/>
    <property type="evidence" value="ECO:0007669"/>
    <property type="project" value="UniProtKB-KW"/>
</dbReference>
<dbReference type="FunFam" id="3.40.50.720:FF:000039">
    <property type="entry name" value="Alcohol dehydrogenase AdhP"/>
    <property type="match status" value="1"/>
</dbReference>
<dbReference type="AlphaFoldDB" id="A0A0G2GHF1"/>
<dbReference type="InterPro" id="IPR020843">
    <property type="entry name" value="ER"/>
</dbReference>
<name>A0A0G2GHF1_9PEZI</name>
<dbReference type="CDD" id="cd08296">
    <property type="entry name" value="CAD_like"/>
    <property type="match status" value="1"/>
</dbReference>
<keyword evidence="6" id="KW-0520">NAD</keyword>
<evidence type="ECO:0000256" key="3">
    <source>
        <dbReference type="ARBA" id="ARBA00022723"/>
    </source>
</evidence>
<organism evidence="8 9">
    <name type="scientific">Diplodia seriata</name>
    <dbReference type="NCBI Taxonomy" id="420778"/>
    <lineage>
        <taxon>Eukaryota</taxon>
        <taxon>Fungi</taxon>
        <taxon>Dikarya</taxon>
        <taxon>Ascomycota</taxon>
        <taxon>Pezizomycotina</taxon>
        <taxon>Dothideomycetes</taxon>
        <taxon>Dothideomycetes incertae sedis</taxon>
        <taxon>Botryosphaeriales</taxon>
        <taxon>Botryosphaeriaceae</taxon>
        <taxon>Diplodia</taxon>
    </lineage>
</organism>
<dbReference type="InterPro" id="IPR036291">
    <property type="entry name" value="NAD(P)-bd_dom_sf"/>
</dbReference>
<evidence type="ECO:0000313" key="9">
    <source>
        <dbReference type="Proteomes" id="UP000034182"/>
    </source>
</evidence>
<dbReference type="PANTHER" id="PTHR42940:SF7">
    <property type="entry name" value="ALCOHOL DEHYDROGENASE-LIKE N-TERMINAL DOMAIN-CONTAINING PROTEIN"/>
    <property type="match status" value="1"/>
</dbReference>
<keyword evidence="4" id="KW-0862">Zinc</keyword>